<feature type="transmembrane region" description="Helical" evidence="2">
    <location>
        <begin position="179"/>
        <end position="202"/>
    </location>
</feature>
<dbReference type="AlphaFoldDB" id="A0A7Y0F3N4"/>
<comment type="caution">
    <text evidence="3">The sequence shown here is derived from an EMBL/GenBank/DDBJ whole genome shotgun (WGS) entry which is preliminary data.</text>
</comment>
<organism evidence="3 4">
    <name type="scientific">Bifidobacterium moraviense</name>
    <dbReference type="NCBI Taxonomy" id="2675323"/>
    <lineage>
        <taxon>Bacteria</taxon>
        <taxon>Bacillati</taxon>
        <taxon>Actinomycetota</taxon>
        <taxon>Actinomycetes</taxon>
        <taxon>Bifidobacteriales</taxon>
        <taxon>Bifidobacteriaceae</taxon>
        <taxon>Bifidobacterium</taxon>
    </lineage>
</organism>
<dbReference type="RefSeq" id="WP_169276374.1">
    <property type="nucleotide sequence ID" value="NZ_JAAIIH010000022.1"/>
</dbReference>
<evidence type="ECO:0000256" key="2">
    <source>
        <dbReference type="SAM" id="Phobius"/>
    </source>
</evidence>
<feature type="compositionally biased region" description="Polar residues" evidence="1">
    <location>
        <begin position="10"/>
        <end position="22"/>
    </location>
</feature>
<sequence length="241" mass="25929">MVDRAHESEANSTAESAGSDANSVAESASVAESVERSDELFESAANLPQSDLSLADVEKRRFRPLAWIGFFALVLAAVVLPYWLGRDLAIGHTGEVLARITAFEPRGIALVSWAVTLVALVGLGMSVVQTRTWVWRFVFVAGLAAEQFISGLCLLRSNFWYVTYVVYGRYAQLANAGNLGIIAAGAGVAVFAVLFVSILVLIRKDSPLNVLTRSWAAFTLFFAVELVALLVVLFGGLLTTV</sequence>
<evidence type="ECO:0000256" key="1">
    <source>
        <dbReference type="SAM" id="MobiDB-lite"/>
    </source>
</evidence>
<reference evidence="3 4" key="1">
    <citation type="submission" date="2020-02" db="EMBL/GenBank/DDBJ databases">
        <title>Characterization of phylogenetic diversity of novel bifidobacterial species isolated in Czech ZOOs.</title>
        <authorList>
            <person name="Lugli G.A."/>
            <person name="Vera N.B."/>
            <person name="Ventura M."/>
        </authorList>
    </citation>
    <scope>NUCLEOTIDE SEQUENCE [LARGE SCALE GENOMIC DNA]</scope>
    <source>
        <strain evidence="3 4">DSM 109958</strain>
    </source>
</reference>
<name>A0A7Y0F3N4_9BIFI</name>
<feature type="transmembrane region" description="Helical" evidence="2">
    <location>
        <begin position="137"/>
        <end position="159"/>
    </location>
</feature>
<feature type="transmembrane region" description="Helical" evidence="2">
    <location>
        <begin position="214"/>
        <end position="238"/>
    </location>
</feature>
<dbReference type="Proteomes" id="UP000588277">
    <property type="component" value="Unassembled WGS sequence"/>
</dbReference>
<keyword evidence="2" id="KW-0812">Transmembrane</keyword>
<evidence type="ECO:0000313" key="4">
    <source>
        <dbReference type="Proteomes" id="UP000588277"/>
    </source>
</evidence>
<accession>A0A7Y0F3N4</accession>
<keyword evidence="2" id="KW-0472">Membrane</keyword>
<dbReference type="EMBL" id="JAAIIH010000022">
    <property type="protein sequence ID" value="NMN01294.1"/>
    <property type="molecule type" value="Genomic_DNA"/>
</dbReference>
<gene>
    <name evidence="3" type="ORF">G1C96_1881</name>
</gene>
<feature type="region of interest" description="Disordered" evidence="1">
    <location>
        <begin position="1"/>
        <end position="31"/>
    </location>
</feature>
<protein>
    <submittedName>
        <fullName evidence="3">Teichoic acid transporter</fullName>
    </submittedName>
</protein>
<proteinExistence type="predicted"/>
<feature type="transmembrane region" description="Helical" evidence="2">
    <location>
        <begin position="105"/>
        <end position="125"/>
    </location>
</feature>
<evidence type="ECO:0000313" key="3">
    <source>
        <dbReference type="EMBL" id="NMN01294.1"/>
    </source>
</evidence>
<keyword evidence="2" id="KW-1133">Transmembrane helix</keyword>
<feature type="transmembrane region" description="Helical" evidence="2">
    <location>
        <begin position="65"/>
        <end position="85"/>
    </location>
</feature>
<keyword evidence="4" id="KW-1185">Reference proteome</keyword>